<accession>A0A2P8FXR7</accession>
<evidence type="ECO:0000313" key="3">
    <source>
        <dbReference type="Proteomes" id="UP000240978"/>
    </source>
</evidence>
<dbReference type="EMBL" id="PYGK01000011">
    <property type="protein sequence ID" value="PSL26445.1"/>
    <property type="molecule type" value="Genomic_DNA"/>
</dbReference>
<feature type="domain" description="MobA/VirD2-like nuclease" evidence="1">
    <location>
        <begin position="41"/>
        <end position="163"/>
    </location>
</feature>
<organism evidence="2 3">
    <name type="scientific">Chitinophaga ginsengisoli</name>
    <dbReference type="NCBI Taxonomy" id="363837"/>
    <lineage>
        <taxon>Bacteria</taxon>
        <taxon>Pseudomonadati</taxon>
        <taxon>Bacteroidota</taxon>
        <taxon>Chitinophagia</taxon>
        <taxon>Chitinophagales</taxon>
        <taxon>Chitinophagaceae</taxon>
        <taxon>Chitinophaga</taxon>
    </lineage>
</organism>
<comment type="caution">
    <text evidence="2">The sequence shown here is derived from an EMBL/GenBank/DDBJ whole genome shotgun (WGS) entry which is preliminary data.</text>
</comment>
<dbReference type="RefSeq" id="WP_106604403.1">
    <property type="nucleotide sequence ID" value="NZ_PYGK01000011.1"/>
</dbReference>
<protein>
    <submittedName>
        <fullName evidence="2">Relaxase/mobilization nuclease-like protein</fullName>
    </submittedName>
</protein>
<dbReference type="OrthoDB" id="915634at2"/>
<proteinExistence type="predicted"/>
<dbReference type="Proteomes" id="UP000240978">
    <property type="component" value="Unassembled WGS sequence"/>
</dbReference>
<evidence type="ECO:0000313" key="2">
    <source>
        <dbReference type="EMBL" id="PSL26445.1"/>
    </source>
</evidence>
<gene>
    <name evidence="2" type="ORF">CLV42_111159</name>
</gene>
<name>A0A2P8FXR7_9BACT</name>
<reference evidence="2 3" key="1">
    <citation type="submission" date="2018-03" db="EMBL/GenBank/DDBJ databases">
        <title>Genomic Encyclopedia of Archaeal and Bacterial Type Strains, Phase II (KMG-II): from individual species to whole genera.</title>
        <authorList>
            <person name="Goeker M."/>
        </authorList>
    </citation>
    <scope>NUCLEOTIDE SEQUENCE [LARGE SCALE GENOMIC DNA]</scope>
    <source>
        <strain evidence="2 3">DSM 18107</strain>
    </source>
</reference>
<sequence>MIGYVGTGGSFYECIRYCLEDKKGLSEDDKQYLSERENVQHKNRAEVLFYNQCFGNKYELAREFKDVSRLSKRVENPVFHFALRLAPGELLDKDKWMEVGAACAKEFGVAENQYICILHKDTREQHIHVVANRVGFDGRVASDSNSYKKMAALCRRLERQFELKEVLSPRAFLPPHERVKKRGDTRRIKLANDITRTLVKVKSWEEFAKAMEELGYVLVKGRGIVFIDEKKVRIKGSEVGFSLSIIERFFSHRSDIENRNDVLIADPRTESNRPSAADLLANSNSSGGETVYKLEDSNITRELKNILELLLRPEYIDNHIPFEMIEAGMRKKKKKKRGYNRGLGH</sequence>
<evidence type="ECO:0000259" key="1">
    <source>
        <dbReference type="Pfam" id="PF03432"/>
    </source>
</evidence>
<dbReference type="Pfam" id="PF03432">
    <property type="entry name" value="Relaxase"/>
    <property type="match status" value="1"/>
</dbReference>
<dbReference type="AlphaFoldDB" id="A0A2P8FXR7"/>
<keyword evidence="3" id="KW-1185">Reference proteome</keyword>
<dbReference type="InterPro" id="IPR005094">
    <property type="entry name" value="Endonuclease_MobA/VirD2"/>
</dbReference>